<keyword evidence="3" id="KW-1003">Cell membrane</keyword>
<feature type="compositionally biased region" description="Basic and acidic residues" evidence="7">
    <location>
        <begin position="186"/>
        <end position="202"/>
    </location>
</feature>
<dbReference type="GO" id="GO:0008277">
    <property type="term" value="P:regulation of G protein-coupled receptor signaling pathway"/>
    <property type="evidence" value="ECO:0007669"/>
    <property type="project" value="TreeGrafter"/>
</dbReference>
<gene>
    <name evidence="9" type="primary">Kctd8</name>
    <name evidence="9" type="ORF">CHLAEN_R01907</name>
</gene>
<comment type="subcellular location">
    <subcellularLocation>
        <location evidence="1">Cell membrane</location>
    </subcellularLocation>
    <subcellularLocation>
        <location evidence="2">Cell projection</location>
        <location evidence="2">Neuron projection</location>
    </subcellularLocation>
</comment>
<evidence type="ECO:0000256" key="5">
    <source>
        <dbReference type="ARBA" id="ARBA00023136"/>
    </source>
</evidence>
<dbReference type="SUPFAM" id="SSF54695">
    <property type="entry name" value="POZ domain"/>
    <property type="match status" value="1"/>
</dbReference>
<feature type="region of interest" description="Disordered" evidence="7">
    <location>
        <begin position="84"/>
        <end position="117"/>
    </location>
</feature>
<dbReference type="PANTHER" id="PTHR14499:SF68">
    <property type="entry name" value="BTB_POZ DOMAIN-CONTAINING PROTEIN KCTD8"/>
    <property type="match status" value="1"/>
</dbReference>
<dbReference type="PANTHER" id="PTHR14499">
    <property type="entry name" value="POTASSIUM CHANNEL TETRAMERIZATION DOMAIN-CONTAINING"/>
    <property type="match status" value="1"/>
</dbReference>
<keyword evidence="6" id="KW-0966">Cell projection</keyword>
<evidence type="ECO:0000256" key="6">
    <source>
        <dbReference type="ARBA" id="ARBA00023273"/>
    </source>
</evidence>
<name>A0A7K9TN19_9AVES</name>
<keyword evidence="10" id="KW-1185">Reference proteome</keyword>
<evidence type="ECO:0000256" key="7">
    <source>
        <dbReference type="SAM" id="MobiDB-lite"/>
    </source>
</evidence>
<feature type="non-terminal residue" evidence="9">
    <location>
        <position position="1"/>
    </location>
</feature>
<evidence type="ECO:0000256" key="4">
    <source>
        <dbReference type="ARBA" id="ARBA00022553"/>
    </source>
</evidence>
<evidence type="ECO:0000256" key="2">
    <source>
        <dbReference type="ARBA" id="ARBA00004487"/>
    </source>
</evidence>
<dbReference type="InterPro" id="IPR011333">
    <property type="entry name" value="SKP1/BTB/POZ_sf"/>
</dbReference>
<proteinExistence type="predicted"/>
<reference evidence="9 10" key="1">
    <citation type="submission" date="2019-09" db="EMBL/GenBank/DDBJ databases">
        <title>Bird 10,000 Genomes (B10K) Project - Family phase.</title>
        <authorList>
            <person name="Zhang G."/>
        </authorList>
    </citation>
    <scope>NUCLEOTIDE SEQUENCE [LARGE SCALE GENOMIC DNA]</scope>
    <source>
        <strain evidence="9">B10K-DU-001-61</strain>
        <tissue evidence="9">Muscle</tissue>
    </source>
</reference>
<keyword evidence="4" id="KW-0597">Phosphoprotein</keyword>
<accession>A0A7K9TN19</accession>
<evidence type="ECO:0000313" key="10">
    <source>
        <dbReference type="Proteomes" id="UP000579406"/>
    </source>
</evidence>
<feature type="non-terminal residue" evidence="9">
    <location>
        <position position="329"/>
    </location>
</feature>
<dbReference type="Pfam" id="PF23110">
    <property type="entry name" value="H1_KCTD8_12_16"/>
    <property type="match status" value="1"/>
</dbReference>
<dbReference type="GO" id="GO:0043235">
    <property type="term" value="C:receptor complex"/>
    <property type="evidence" value="ECO:0007669"/>
    <property type="project" value="TreeGrafter"/>
</dbReference>
<dbReference type="AlphaFoldDB" id="A0A7K9TN19"/>
<sequence length="329" mass="37604">MALKDAGGSILPISDMVSGPSGSPFPEVVELNVGGHVYVLDYLRDKQLALPEHFPEKERLLREAEYFQLGDLVKLLSPKVTKQSSLNDEGCQSDLEDSNSQGETLNESRDPDRPPEKYTSRFYLKFTYLEQAFDRLAGRLQVSRALMDNVQPWTVPYRQKYQDKKVWELYSGYSHLGPPQRNISPKQDHEESKHDKIVDKGSESGTSCNELSTSSCDSHSEASTPQENATSTQPSTAHQPNTLTLDRPSKKAPVQWMPPPDKRRNSELFQTLISKSRETNLSKKKVCEKLSVEEEMRKCIQDFKKIHIPDYFPERKRPWQSELLQKYGL</sequence>
<feature type="compositionally biased region" description="Polar residues" evidence="7">
    <location>
        <begin position="203"/>
        <end position="244"/>
    </location>
</feature>
<protein>
    <submittedName>
        <fullName evidence="9">KCTD8 protein</fullName>
    </submittedName>
</protein>
<feature type="region of interest" description="Disordered" evidence="7">
    <location>
        <begin position="176"/>
        <end position="263"/>
    </location>
</feature>
<organism evidence="9 10">
    <name type="scientific">Chloroceryle aenea</name>
    <name type="common">American pygmy kingfisher</name>
    <dbReference type="NCBI Taxonomy" id="176938"/>
    <lineage>
        <taxon>Eukaryota</taxon>
        <taxon>Metazoa</taxon>
        <taxon>Chordata</taxon>
        <taxon>Craniata</taxon>
        <taxon>Vertebrata</taxon>
        <taxon>Euteleostomi</taxon>
        <taxon>Archelosauria</taxon>
        <taxon>Archosauria</taxon>
        <taxon>Dinosauria</taxon>
        <taxon>Saurischia</taxon>
        <taxon>Theropoda</taxon>
        <taxon>Coelurosauria</taxon>
        <taxon>Aves</taxon>
        <taxon>Neognathae</taxon>
        <taxon>Neoaves</taxon>
        <taxon>Telluraves</taxon>
        <taxon>Coraciimorphae</taxon>
        <taxon>Coraciiformes</taxon>
        <taxon>Cerylidae</taxon>
        <taxon>Chloroceryle</taxon>
    </lineage>
</organism>
<evidence type="ECO:0000259" key="8">
    <source>
        <dbReference type="Pfam" id="PF23110"/>
    </source>
</evidence>
<evidence type="ECO:0000313" key="9">
    <source>
        <dbReference type="EMBL" id="NXI49123.1"/>
    </source>
</evidence>
<keyword evidence="5" id="KW-0472">Membrane</keyword>
<evidence type="ECO:0000256" key="3">
    <source>
        <dbReference type="ARBA" id="ARBA00022475"/>
    </source>
</evidence>
<dbReference type="GO" id="GO:0005886">
    <property type="term" value="C:plasma membrane"/>
    <property type="evidence" value="ECO:0007669"/>
    <property type="project" value="UniProtKB-SubCell"/>
</dbReference>
<comment type="caution">
    <text evidence="9">The sequence shown here is derived from an EMBL/GenBank/DDBJ whole genome shotgun (WGS) entry which is preliminary data.</text>
</comment>
<dbReference type="InterPro" id="IPR057093">
    <property type="entry name" value="H1_KCTD8_12_16"/>
</dbReference>
<dbReference type="Gene3D" id="3.30.710.10">
    <property type="entry name" value="Potassium Channel Kv1.1, Chain A"/>
    <property type="match status" value="1"/>
</dbReference>
<feature type="compositionally biased region" description="Basic and acidic residues" evidence="7">
    <location>
        <begin position="106"/>
        <end position="117"/>
    </location>
</feature>
<evidence type="ECO:0000256" key="1">
    <source>
        <dbReference type="ARBA" id="ARBA00004236"/>
    </source>
</evidence>
<dbReference type="Proteomes" id="UP000579406">
    <property type="component" value="Unassembled WGS sequence"/>
</dbReference>
<dbReference type="EMBL" id="VWZY01000403">
    <property type="protein sequence ID" value="NXI49123.1"/>
    <property type="molecule type" value="Genomic_DNA"/>
</dbReference>
<dbReference type="GO" id="GO:0043005">
    <property type="term" value="C:neuron projection"/>
    <property type="evidence" value="ECO:0007669"/>
    <property type="project" value="UniProtKB-SubCell"/>
</dbReference>
<feature type="domain" description="KCTD8/12/16 H1" evidence="8">
    <location>
        <begin position="102"/>
        <end position="173"/>
    </location>
</feature>
<dbReference type="OrthoDB" id="2414723at2759"/>